<reference evidence="2 3" key="1">
    <citation type="submission" date="2019-04" db="EMBL/GenBank/DDBJ databases">
        <title>Friends and foes A comparative genomics studyof 23 Aspergillus species from section Flavi.</title>
        <authorList>
            <consortium name="DOE Joint Genome Institute"/>
            <person name="Kjaerbolling I."/>
            <person name="Vesth T."/>
            <person name="Frisvad J.C."/>
            <person name="Nybo J.L."/>
            <person name="Theobald S."/>
            <person name="Kildgaard S."/>
            <person name="Isbrandt T."/>
            <person name="Kuo A."/>
            <person name="Sato A."/>
            <person name="Lyhne E.K."/>
            <person name="Kogle M.E."/>
            <person name="Wiebenga A."/>
            <person name="Kun R.S."/>
            <person name="Lubbers R.J."/>
            <person name="Makela M.R."/>
            <person name="Barry K."/>
            <person name="Chovatia M."/>
            <person name="Clum A."/>
            <person name="Daum C."/>
            <person name="Haridas S."/>
            <person name="He G."/>
            <person name="LaButti K."/>
            <person name="Lipzen A."/>
            <person name="Mondo S."/>
            <person name="Riley R."/>
            <person name="Salamov A."/>
            <person name="Simmons B.A."/>
            <person name="Magnuson J.K."/>
            <person name="Henrissat B."/>
            <person name="Mortensen U.H."/>
            <person name="Larsen T.O."/>
            <person name="Devries R.P."/>
            <person name="Grigoriev I.V."/>
            <person name="Machida M."/>
            <person name="Baker S.E."/>
            <person name="Andersen M.R."/>
        </authorList>
    </citation>
    <scope>NUCLEOTIDE SEQUENCE [LARGE SCALE GENOMIC DNA]</scope>
    <source>
        <strain evidence="2 3">IBT 29228</strain>
    </source>
</reference>
<dbReference type="OrthoDB" id="5590473at2759"/>
<feature type="region of interest" description="Disordered" evidence="1">
    <location>
        <begin position="379"/>
        <end position="408"/>
    </location>
</feature>
<accession>A0A5N7B017</accession>
<dbReference type="AlphaFoldDB" id="A0A5N7B017"/>
<dbReference type="GO" id="GO:0005085">
    <property type="term" value="F:guanyl-nucleotide exchange factor activity"/>
    <property type="evidence" value="ECO:0007669"/>
    <property type="project" value="TreeGrafter"/>
</dbReference>
<dbReference type="Gene3D" id="3.40.50.1010">
    <property type="entry name" value="5'-nuclease"/>
    <property type="match status" value="1"/>
</dbReference>
<dbReference type="PANTHER" id="PTHR15837:SF5">
    <property type="entry name" value="NYN DOMAIN-CONTAINING PROTEIN"/>
    <property type="match status" value="1"/>
</dbReference>
<dbReference type="GO" id="GO:0006606">
    <property type="term" value="P:protein import into nucleus"/>
    <property type="evidence" value="ECO:0007669"/>
    <property type="project" value="TreeGrafter"/>
</dbReference>
<sequence>MPSSATPSSNWDFTPVINLLRSPTYSGSDRSIPARHNDSNQAPSTPEPGMIAAQGLNDSAPDLKRESGGPPKLGDFSSLWDFLDNTTPSVGAGAGLHRPTQESIVEQPPQQPQRIQILKRPSHGATSVDSSDKALPRTPPRPIPTSDGPKSHKTTVEYRTTKNRNQTKQPTYEPHLSEGTVEAESDNPSIFDPAYPKRGVLSLVPPQVGIAEVFSESSETPPSSFDEADGALTPIAIQTLPGGALRVQPVAYRSAADRKVGLLTKLLKNFPDYAETIAQVGRSRKSKPSPSPTCRPIHVFVDMSNIMVGFHDSMKVSRNIPVKTRIRRLPLSFQNFSLILERGRPTAKRVLVGSDRFAAIDDGEKLGYETNILDRVHKVKQPTRRPLKSRKGPRAGAQDGGSGSETNDVLEERWVEQGVDEILHLKILESLLDADEPATIVLATGDAAEAEFSGGFMKMVERALRRGWTVELVSFSQVTSYAYRKKEFRSKWGNQFRMIALDGYIEELLDM</sequence>
<dbReference type="Proteomes" id="UP000326198">
    <property type="component" value="Unassembled WGS sequence"/>
</dbReference>
<proteinExistence type="predicted"/>
<keyword evidence="3" id="KW-1185">Reference proteome</keyword>
<protein>
    <recommendedName>
        <fullName evidence="4">NYN domain-containing protein</fullName>
    </recommendedName>
</protein>
<name>A0A5N7B017_9EURO</name>
<dbReference type="CDD" id="cd18724">
    <property type="entry name" value="PIN_LabA-like"/>
    <property type="match status" value="1"/>
</dbReference>
<evidence type="ECO:0008006" key="4">
    <source>
        <dbReference type="Google" id="ProtNLM"/>
    </source>
</evidence>
<dbReference type="GO" id="GO:0031267">
    <property type="term" value="F:small GTPase binding"/>
    <property type="evidence" value="ECO:0007669"/>
    <property type="project" value="TreeGrafter"/>
</dbReference>
<evidence type="ECO:0000256" key="1">
    <source>
        <dbReference type="SAM" id="MobiDB-lite"/>
    </source>
</evidence>
<organism evidence="2 3">
    <name type="scientific">Aspergillus bertholletiae</name>
    <dbReference type="NCBI Taxonomy" id="1226010"/>
    <lineage>
        <taxon>Eukaryota</taxon>
        <taxon>Fungi</taxon>
        <taxon>Dikarya</taxon>
        <taxon>Ascomycota</taxon>
        <taxon>Pezizomycotina</taxon>
        <taxon>Eurotiomycetes</taxon>
        <taxon>Eurotiomycetidae</taxon>
        <taxon>Eurotiales</taxon>
        <taxon>Aspergillaceae</taxon>
        <taxon>Aspergillus</taxon>
        <taxon>Aspergillus subgen. Circumdati</taxon>
    </lineage>
</organism>
<gene>
    <name evidence="2" type="ORF">BDV26DRAFT_269439</name>
</gene>
<evidence type="ECO:0000313" key="3">
    <source>
        <dbReference type="Proteomes" id="UP000326198"/>
    </source>
</evidence>
<evidence type="ECO:0000313" key="2">
    <source>
        <dbReference type="EMBL" id="KAE8374669.1"/>
    </source>
</evidence>
<feature type="compositionally biased region" description="Basic residues" evidence="1">
    <location>
        <begin position="379"/>
        <end position="393"/>
    </location>
</feature>
<dbReference type="GO" id="GO:0005634">
    <property type="term" value="C:nucleus"/>
    <property type="evidence" value="ECO:0007669"/>
    <property type="project" value="TreeGrafter"/>
</dbReference>
<dbReference type="PANTHER" id="PTHR15837">
    <property type="entry name" value="RAN GUANINE NUCLEOTIDE RELEASE FACTOR"/>
    <property type="match status" value="1"/>
</dbReference>
<feature type="region of interest" description="Disordered" evidence="1">
    <location>
        <begin position="22"/>
        <end position="187"/>
    </location>
</feature>
<dbReference type="EMBL" id="ML736278">
    <property type="protein sequence ID" value="KAE8374669.1"/>
    <property type="molecule type" value="Genomic_DNA"/>
</dbReference>
<dbReference type="InterPro" id="IPR007681">
    <property type="entry name" value="Mog1"/>
</dbReference>